<dbReference type="GO" id="GO:0005886">
    <property type="term" value="C:plasma membrane"/>
    <property type="evidence" value="ECO:0007669"/>
    <property type="project" value="TreeGrafter"/>
</dbReference>
<reference evidence="7 8" key="1">
    <citation type="submission" date="2022-05" db="EMBL/GenBank/DDBJ databases">
        <authorList>
            <consortium name="Genoscope - CEA"/>
            <person name="William W."/>
        </authorList>
    </citation>
    <scope>NUCLEOTIDE SEQUENCE [LARGE SCALE GENOMIC DNA]</scope>
</reference>
<dbReference type="AlphaFoldDB" id="A0AAU9XVB6"/>
<dbReference type="Gene3D" id="2.60.40.10">
    <property type="entry name" value="Immunoglobulins"/>
    <property type="match status" value="3"/>
</dbReference>
<dbReference type="SMART" id="SM00409">
    <property type="entry name" value="IG"/>
    <property type="match status" value="3"/>
</dbReference>
<dbReference type="EMBL" id="CALNXJ010000069">
    <property type="protein sequence ID" value="CAH3158958.1"/>
    <property type="molecule type" value="Genomic_DNA"/>
</dbReference>
<evidence type="ECO:0000256" key="3">
    <source>
        <dbReference type="ARBA" id="ARBA00023157"/>
    </source>
</evidence>
<dbReference type="Pfam" id="PF13927">
    <property type="entry name" value="Ig_3"/>
    <property type="match status" value="2"/>
</dbReference>
<evidence type="ECO:0000256" key="4">
    <source>
        <dbReference type="ARBA" id="ARBA00023180"/>
    </source>
</evidence>
<keyword evidence="2" id="KW-0472">Membrane</keyword>
<evidence type="ECO:0000256" key="1">
    <source>
        <dbReference type="ARBA" id="ARBA00004479"/>
    </source>
</evidence>
<proteinExistence type="predicted"/>
<dbReference type="GO" id="GO:0050839">
    <property type="term" value="F:cell adhesion molecule binding"/>
    <property type="evidence" value="ECO:0007669"/>
    <property type="project" value="TreeGrafter"/>
</dbReference>
<dbReference type="GO" id="GO:0005911">
    <property type="term" value="C:cell-cell junction"/>
    <property type="evidence" value="ECO:0007669"/>
    <property type="project" value="TreeGrafter"/>
</dbReference>
<keyword evidence="4" id="KW-0325">Glycoprotein</keyword>
<dbReference type="InterPro" id="IPR013783">
    <property type="entry name" value="Ig-like_fold"/>
</dbReference>
<dbReference type="InterPro" id="IPR003598">
    <property type="entry name" value="Ig_sub2"/>
</dbReference>
<dbReference type="SUPFAM" id="SSF48726">
    <property type="entry name" value="Immunoglobulin"/>
    <property type="match status" value="3"/>
</dbReference>
<feature type="non-terminal residue" evidence="7">
    <location>
        <position position="1"/>
    </location>
</feature>
<evidence type="ECO:0000256" key="2">
    <source>
        <dbReference type="ARBA" id="ARBA00023136"/>
    </source>
</evidence>
<dbReference type="InterPro" id="IPR007110">
    <property type="entry name" value="Ig-like_dom"/>
</dbReference>
<keyword evidence="8" id="KW-1185">Reference proteome</keyword>
<feature type="domain" description="Ig-like" evidence="6">
    <location>
        <begin position="134"/>
        <end position="220"/>
    </location>
</feature>
<dbReference type="SMART" id="SM00408">
    <property type="entry name" value="IGc2"/>
    <property type="match status" value="2"/>
</dbReference>
<comment type="subcellular location">
    <subcellularLocation>
        <location evidence="1">Membrane</location>
        <topology evidence="1">Single-pass type I membrane protein</topology>
    </subcellularLocation>
</comment>
<organism evidence="7 8">
    <name type="scientific">Pocillopora meandrina</name>
    <dbReference type="NCBI Taxonomy" id="46732"/>
    <lineage>
        <taxon>Eukaryota</taxon>
        <taxon>Metazoa</taxon>
        <taxon>Cnidaria</taxon>
        <taxon>Anthozoa</taxon>
        <taxon>Hexacorallia</taxon>
        <taxon>Scleractinia</taxon>
        <taxon>Astrocoeniina</taxon>
        <taxon>Pocilloporidae</taxon>
        <taxon>Pocillopora</taxon>
    </lineage>
</organism>
<name>A0AAU9XVB6_9CNID</name>
<dbReference type="PANTHER" id="PTHR11640">
    <property type="entry name" value="NEPHRIN"/>
    <property type="match status" value="1"/>
</dbReference>
<dbReference type="InterPro" id="IPR051275">
    <property type="entry name" value="Cell_adhesion_signaling"/>
</dbReference>
<dbReference type="InterPro" id="IPR003599">
    <property type="entry name" value="Ig_sub"/>
</dbReference>
<keyword evidence="3" id="KW-1015">Disulfide bond</keyword>
<dbReference type="PANTHER" id="PTHR11640:SF164">
    <property type="entry name" value="MAM DOMAIN-CONTAINING GLYCOSYLPHOSPHATIDYLINOSITOL ANCHOR PROTEIN 1"/>
    <property type="match status" value="1"/>
</dbReference>
<dbReference type="InterPro" id="IPR036179">
    <property type="entry name" value="Ig-like_dom_sf"/>
</dbReference>
<feature type="non-terminal residue" evidence="7">
    <location>
        <position position="303"/>
    </location>
</feature>
<accession>A0AAU9XVB6</accession>
<sequence>YSPSDGGSVTWYEPTPVKTTSDQAEVLTPGKLQVYEGSSTTLNWNYSLTSNLLSVRIQFNGVGIVAVSSDGQAGPVNLNFRQRISISSTPQSVSLLISKVTTADDKSNGEFSCELRDLNAAKWRRAIQVQVVVPLNITGIRGEPTVLEGDNLQLICKTSSEMEPNITWTKEKVGNRGNVGVVQEGKVLNIPNISRTDAGTFTCTAYNGFGKPANQTVYVNVVYPAKIVKFEPEYIVVVQQSVTLNCGAVGNPPPTYTWTPCNDLEQVCDKSTLHISQVLDDAKYTCGVANAHGLDSKTANVCK</sequence>
<protein>
    <recommendedName>
        <fullName evidence="6">Ig-like domain-containing protein</fullName>
    </recommendedName>
</protein>
<evidence type="ECO:0000256" key="5">
    <source>
        <dbReference type="ARBA" id="ARBA00023319"/>
    </source>
</evidence>
<dbReference type="GO" id="GO:0098609">
    <property type="term" value="P:cell-cell adhesion"/>
    <property type="evidence" value="ECO:0007669"/>
    <property type="project" value="TreeGrafter"/>
</dbReference>
<evidence type="ECO:0000259" key="6">
    <source>
        <dbReference type="PROSITE" id="PS50835"/>
    </source>
</evidence>
<gene>
    <name evidence="7" type="ORF">PMEA_00030731</name>
</gene>
<dbReference type="PROSITE" id="PS50835">
    <property type="entry name" value="IG_LIKE"/>
    <property type="match status" value="2"/>
</dbReference>
<keyword evidence="5" id="KW-0393">Immunoglobulin domain</keyword>
<evidence type="ECO:0000313" key="8">
    <source>
        <dbReference type="Proteomes" id="UP001159428"/>
    </source>
</evidence>
<comment type="caution">
    <text evidence="7">The sequence shown here is derived from an EMBL/GenBank/DDBJ whole genome shotgun (WGS) entry which is preliminary data.</text>
</comment>
<dbReference type="Proteomes" id="UP001159428">
    <property type="component" value="Unassembled WGS sequence"/>
</dbReference>
<evidence type="ECO:0000313" key="7">
    <source>
        <dbReference type="EMBL" id="CAH3158958.1"/>
    </source>
</evidence>
<feature type="domain" description="Ig-like" evidence="6">
    <location>
        <begin position="224"/>
        <end position="302"/>
    </location>
</feature>